<evidence type="ECO:0000313" key="1">
    <source>
        <dbReference type="EMBL" id="MDX2967336.1"/>
    </source>
</evidence>
<sequence length="160" mass="16563">MPELGVLAAEAAGLDLASGMRVDAPGRQWVQVLATLLEAVPVVVVGPVGAVPDRVARRLAAVLRRSGSVLLSVDRWQGAELRLEVVAASWEGVGQGHGLLRGRRVTVAATGRGAASVSRYADMWLPGPQGATAPVSRPAPAAEPVREAAGERRSVLRVVG</sequence>
<organism evidence="1 4">
    <name type="scientific">Streptomyces acidiscabies</name>
    <dbReference type="NCBI Taxonomy" id="42234"/>
    <lineage>
        <taxon>Bacteria</taxon>
        <taxon>Bacillati</taxon>
        <taxon>Actinomycetota</taxon>
        <taxon>Actinomycetes</taxon>
        <taxon>Kitasatosporales</taxon>
        <taxon>Streptomycetaceae</taxon>
        <taxon>Streptomyces</taxon>
    </lineage>
</organism>
<dbReference type="EMBL" id="JARAWC010000099">
    <property type="protein sequence ID" value="MDX2967336.1"/>
    <property type="molecule type" value="Genomic_DNA"/>
</dbReference>
<dbReference type="GeneID" id="69810944"/>
<dbReference type="Proteomes" id="UP001272987">
    <property type="component" value="Unassembled WGS sequence"/>
</dbReference>
<proteinExistence type="predicted"/>
<dbReference type="AlphaFoldDB" id="A0AAP6BMB3"/>
<protein>
    <submittedName>
        <fullName evidence="1">Uncharacterized protein</fullName>
    </submittedName>
</protein>
<keyword evidence="3" id="KW-1185">Reference proteome</keyword>
<evidence type="ECO:0000313" key="2">
    <source>
        <dbReference type="EMBL" id="MDX3026158.1"/>
    </source>
</evidence>
<dbReference type="RefSeq" id="WP_179041216.1">
    <property type="nucleotide sequence ID" value="NZ_BCML01000119.1"/>
</dbReference>
<evidence type="ECO:0000313" key="3">
    <source>
        <dbReference type="Proteomes" id="UP001272987"/>
    </source>
</evidence>
<reference evidence="1 3" key="1">
    <citation type="journal article" date="2023" name="Microb. Genom.">
        <title>Mesoterricola silvestris gen. nov., sp. nov., Mesoterricola sediminis sp. nov., Geothrix oryzae sp. nov., Geothrix edaphica sp. nov., Geothrix rubra sp. nov., and Geothrix limicola sp. nov., six novel members of Acidobacteriota isolated from soils.</title>
        <authorList>
            <person name="Weisberg A.J."/>
            <person name="Pearce E."/>
            <person name="Kramer C.G."/>
            <person name="Chang J.H."/>
            <person name="Clarke C.R."/>
        </authorList>
    </citation>
    <scope>NUCLEOTIDE SEQUENCE</scope>
    <source>
        <strain evidence="2 3">NB05-1H</strain>
        <strain evidence="1">NRRL_B-16521</strain>
    </source>
</reference>
<name>A0AAP6BMB3_9ACTN</name>
<comment type="caution">
    <text evidence="1">The sequence shown here is derived from an EMBL/GenBank/DDBJ whole genome shotgun (WGS) entry which is preliminary data.</text>
</comment>
<gene>
    <name evidence="1" type="ORF">PV399_47735</name>
    <name evidence="2" type="ORF">PV666_51135</name>
</gene>
<accession>A0AAP6BMB3</accession>
<dbReference type="EMBL" id="JARAWP010000074">
    <property type="protein sequence ID" value="MDX3026158.1"/>
    <property type="molecule type" value="Genomic_DNA"/>
</dbReference>
<evidence type="ECO:0000313" key="4">
    <source>
        <dbReference type="Proteomes" id="UP001282288"/>
    </source>
</evidence>
<dbReference type="Proteomes" id="UP001282288">
    <property type="component" value="Unassembled WGS sequence"/>
</dbReference>